<dbReference type="PIRSF" id="PIRSF028810">
    <property type="entry name" value="Alpha1_2_glucosyltferase_Alg10"/>
    <property type="match status" value="1"/>
</dbReference>
<evidence type="ECO:0000256" key="13">
    <source>
        <dbReference type="ARBA" id="ARBA00048064"/>
    </source>
</evidence>
<dbReference type="PANTHER" id="PTHR12989:SF10">
    <property type="entry name" value="DOL-P-GLC:GLC(2)MAN(9)GLCNAC(2)-PP-DOL ALPHA-1,2-GLUCOSYLTRANSFERASE-RELATED"/>
    <property type="match status" value="1"/>
</dbReference>
<evidence type="ECO:0000313" key="15">
    <source>
        <dbReference type="EnsemblMetazoa" id="XP_008208747"/>
    </source>
</evidence>
<dbReference type="EC" id="2.4.1.256" evidence="4 14"/>
<dbReference type="Proteomes" id="UP000002358">
    <property type="component" value="Chromosome 4"/>
</dbReference>
<comment type="function">
    <text evidence="12">Dol-P-Glc:Glc(2)Man(9)GlcNAc(2)-PP-Dol alpha-1,2-glucosyltransferase that operates in the biosynthetic pathway of dolichol-linked oligosaccharides, the glycan precursors employed in protein asparagine (N)-glycosylation. The assembly of dolichol-linked oligosaccharides begins on the cytosolic side of the endoplasmic reticulum membrane and finishes in its lumen. The sequential addition of sugars to dolichol pyrophosphate produces dolichol-linked oligosaccharides containing fourteen sugars, including two GlcNAcs, nine mannoses and three glucoses. Once assembled, the oligosaccharide is transferred from the lipid to nascent proteins by oligosaccharyltransferases. In the lumen of the endoplasmic reticulum, adds the third and last glucose residue from dolichyl phosphate glucose (Dol-P-Glc) onto the lipid-linked oligosaccharide intermediate Glc(2)Man(9)GlcNAc(2)-PP-Dol to produce Glc(3)Man(9)GlcNAc(2)-PP-Dol.</text>
</comment>
<evidence type="ECO:0000256" key="14">
    <source>
        <dbReference type="PIRNR" id="PIRNR028810"/>
    </source>
</evidence>
<evidence type="ECO:0000256" key="7">
    <source>
        <dbReference type="ARBA" id="ARBA00022679"/>
    </source>
</evidence>
<dbReference type="InterPro" id="IPR016900">
    <property type="entry name" value="Alg10"/>
</dbReference>
<accession>A0A7M7HCM8</accession>
<evidence type="ECO:0000256" key="12">
    <source>
        <dbReference type="ARBA" id="ARBA00044727"/>
    </source>
</evidence>
<feature type="transmembrane region" description="Helical" evidence="14">
    <location>
        <begin position="111"/>
        <end position="127"/>
    </location>
</feature>
<keyword evidence="8 14" id="KW-0812">Transmembrane</keyword>
<gene>
    <name evidence="15" type="primary">103316515</name>
</gene>
<dbReference type="EnsemblMetazoa" id="XM_008210525">
    <property type="protein sequence ID" value="XP_008208747"/>
    <property type="gene ID" value="LOC103316515"/>
</dbReference>
<dbReference type="FunCoup" id="A0A7M7HCM8">
    <property type="interactions" value="1774"/>
</dbReference>
<dbReference type="EnsemblMetazoa" id="XM_008210526">
    <property type="protein sequence ID" value="XP_008208748"/>
    <property type="gene ID" value="LOC103316515"/>
</dbReference>
<evidence type="ECO:0000256" key="8">
    <source>
        <dbReference type="ARBA" id="ARBA00022692"/>
    </source>
</evidence>
<evidence type="ECO:0000256" key="1">
    <source>
        <dbReference type="ARBA" id="ARBA00004477"/>
    </source>
</evidence>
<feature type="transmembrane region" description="Helical" evidence="14">
    <location>
        <begin position="449"/>
        <end position="471"/>
    </location>
</feature>
<dbReference type="GO" id="GO:0006488">
    <property type="term" value="P:dolichol-linked oligosaccharide biosynthetic process"/>
    <property type="evidence" value="ECO:0007669"/>
    <property type="project" value="UniProtKB-UniRule"/>
</dbReference>
<feature type="transmembrane region" description="Helical" evidence="14">
    <location>
        <begin position="28"/>
        <end position="47"/>
    </location>
</feature>
<protein>
    <recommendedName>
        <fullName evidence="5 14">Dol-P-Glc:Glc(2)Man(9)GlcNAc(2)-PP-Dol alpha-1,2-glucosyltransferase</fullName>
        <ecNumber evidence="4 14">2.4.1.256</ecNumber>
    </recommendedName>
</protein>
<comment type="caution">
    <text evidence="14">Lacks conserved residue(s) required for the propagation of feature annotation.</text>
</comment>
<dbReference type="AlphaFoldDB" id="A0A7M7HCM8"/>
<keyword evidence="10 14" id="KW-1133">Transmembrane helix</keyword>
<evidence type="ECO:0000256" key="2">
    <source>
        <dbReference type="ARBA" id="ARBA00004922"/>
    </source>
</evidence>
<keyword evidence="16" id="KW-1185">Reference proteome</keyword>
<keyword evidence="7" id="KW-0808">Transferase</keyword>
<comment type="similarity">
    <text evidence="3 14">Belongs to the ALG10 glucosyltransferase family.</text>
</comment>
<evidence type="ECO:0000256" key="10">
    <source>
        <dbReference type="ARBA" id="ARBA00022989"/>
    </source>
</evidence>
<evidence type="ECO:0000256" key="9">
    <source>
        <dbReference type="ARBA" id="ARBA00022824"/>
    </source>
</evidence>
<dbReference type="GO" id="GO:0106073">
    <property type="term" value="F:dolichyl pyrophosphate Glc2Man9GlcNAc2 alpha-1,2-glucosyltransferase activity"/>
    <property type="evidence" value="ECO:0007669"/>
    <property type="project" value="UniProtKB-UniRule"/>
</dbReference>
<evidence type="ECO:0000313" key="16">
    <source>
        <dbReference type="Proteomes" id="UP000002358"/>
    </source>
</evidence>
<dbReference type="OrthoDB" id="4769at2759"/>
<dbReference type="InParanoid" id="A0A7M7HCM8"/>
<feature type="transmembrane region" description="Helical" evidence="14">
    <location>
        <begin position="263"/>
        <end position="287"/>
    </location>
</feature>
<dbReference type="PANTHER" id="PTHR12989">
    <property type="entry name" value="ALPHA-1,2-GLUCOSYLTRANSFERASE ALG10"/>
    <property type="match status" value="1"/>
</dbReference>
<reference evidence="15" key="1">
    <citation type="submission" date="2021-01" db="UniProtKB">
        <authorList>
            <consortium name="EnsemblMetazoa"/>
        </authorList>
    </citation>
    <scope>IDENTIFICATION</scope>
</reference>
<evidence type="ECO:0000256" key="5">
    <source>
        <dbReference type="ARBA" id="ARBA00018512"/>
    </source>
</evidence>
<organism evidence="15 16">
    <name type="scientific">Nasonia vitripennis</name>
    <name type="common">Parasitic wasp</name>
    <dbReference type="NCBI Taxonomy" id="7425"/>
    <lineage>
        <taxon>Eukaryota</taxon>
        <taxon>Metazoa</taxon>
        <taxon>Ecdysozoa</taxon>
        <taxon>Arthropoda</taxon>
        <taxon>Hexapoda</taxon>
        <taxon>Insecta</taxon>
        <taxon>Pterygota</taxon>
        <taxon>Neoptera</taxon>
        <taxon>Endopterygota</taxon>
        <taxon>Hymenoptera</taxon>
        <taxon>Apocrita</taxon>
        <taxon>Proctotrupomorpha</taxon>
        <taxon>Chalcidoidea</taxon>
        <taxon>Pteromalidae</taxon>
        <taxon>Pteromalinae</taxon>
        <taxon>Nasonia</taxon>
    </lineage>
</organism>
<dbReference type="EnsemblMetazoa" id="XM_008210527">
    <property type="protein sequence ID" value="XP_008208749"/>
    <property type="gene ID" value="LOC103316515"/>
</dbReference>
<evidence type="ECO:0000256" key="3">
    <source>
        <dbReference type="ARBA" id="ARBA00010600"/>
    </source>
</evidence>
<comment type="catalytic activity">
    <reaction evidence="13">
        <text>an alpha-D-Glc-(1-&gt;3)-alpha-D-Glc-(1-&gt;3)-alpha-D-Man-(1-&gt;2)-alpha-D-Man-(1-&gt;2)-alpha-D-Man-(1-&gt;3)-[alpha-D-Man-(1-&gt;2)-alpha-D-Man-(1-&gt;3)-[alpha-D-Man-(1-&gt;2)-alpha-D-Man-(1-&gt;6)]-alpha-D-Man-(1-&gt;6)]-beta-D-Man-(1-&gt;4)-beta-D-GlcNAc-(1-&gt;4)-alpha-D-GlcNAc-diphospho-di-trans,poly-cis-dolichol + a di-trans,poly-cis-dolichyl beta-D-glucosyl phosphate = a alpha-D-Glc-(1-&gt;2)-alpha-D-Glc-(1-&gt;3)-alpha-D-Glc-(1-&gt;3)-alpha-D-Man-(1-&gt;2)-alpha-D-Man-(1-&gt;2)-alpha-D-Man-(1-&gt;3)-[alpha-D-Man-(1-&gt;2)-alpha-D-Man-(1-&gt;3)-[alpha-D-Man-(1-&gt;2)-alpha-D-Man-(1-&gt;6)]-alpha-D-Man-(1-&gt;6)]-beta-D-Man-(1-&gt;4)-beta-D-GlcNAc-(1-&gt;4)-alpha-D-GlcNAc-diphospho-di-trans,poly-cis-dolichol + a di-trans,poly-cis-dolichyl phosphate + H(+)</text>
        <dbReference type="Rhea" id="RHEA:29543"/>
        <dbReference type="Rhea" id="RHEA-COMP:19498"/>
        <dbReference type="Rhea" id="RHEA-COMP:19502"/>
        <dbReference type="Rhea" id="RHEA-COMP:19512"/>
        <dbReference type="Rhea" id="RHEA-COMP:19522"/>
        <dbReference type="ChEBI" id="CHEBI:15378"/>
        <dbReference type="ChEBI" id="CHEBI:57525"/>
        <dbReference type="ChEBI" id="CHEBI:57683"/>
        <dbReference type="ChEBI" id="CHEBI:132522"/>
        <dbReference type="ChEBI" id="CHEBI:132523"/>
        <dbReference type="EC" id="2.4.1.256"/>
    </reaction>
    <physiologicalReaction direction="left-to-right" evidence="13">
        <dbReference type="Rhea" id="RHEA:29544"/>
    </physiologicalReaction>
</comment>
<feature type="transmembrane region" description="Helical" evidence="14">
    <location>
        <begin position="406"/>
        <end position="428"/>
    </location>
</feature>
<name>A0A7M7HCM8_NASVI</name>
<comment type="subcellular location">
    <subcellularLocation>
        <location evidence="1">Endoplasmic reticulum membrane</location>
        <topology evidence="1">Multi-pass membrane protein</topology>
    </subcellularLocation>
</comment>
<dbReference type="KEGG" id="nvi:103316515"/>
<feature type="transmembrane region" description="Helical" evidence="14">
    <location>
        <begin position="340"/>
        <end position="362"/>
    </location>
</feature>
<keyword evidence="9" id="KW-0256">Endoplasmic reticulum</keyword>
<feature type="transmembrane region" description="Helical" evidence="14">
    <location>
        <begin position="148"/>
        <end position="169"/>
    </location>
</feature>
<dbReference type="GO" id="GO:0005789">
    <property type="term" value="C:endoplasmic reticulum membrane"/>
    <property type="evidence" value="ECO:0007669"/>
    <property type="project" value="UniProtKB-SubCell"/>
</dbReference>
<feature type="transmembrane region" description="Helical" evidence="14">
    <location>
        <begin position="308"/>
        <end position="328"/>
    </location>
</feature>
<sequence>MEKKNIPINYGHNISTALSTMMEFSVKILSYISALFLLLLPLLFLYLNSVQFHFFIDEKFHIPQTIKYCEGKFFEWDPKITTLPGLYLLSALLLGPLKLCSITYLRLVNLGLTYMNLILTLKLLATLSNKNRTNKNNKSKRKLKSYHLYLTAWNIAFFPPLFFYFFLYYTDTLSNTLILSMFLLHLKNNNTAAALMGTLSICVRQTNVIWVFFLGIEKGLTVIENITRKPHLTDTLNLLPCIKSLYCIFKAKAGQGFLTFMKYVMLVTAPILPYLVVLVSFVAFVIYNGGIVVGDKTAHIPTIHFAQILYYSTFILAFSWPYLLPYFVKYLQFIRKNTMASIFAVALITLVVHYNTLVHPYILADNRHYSFYIWKNFMNRYVFFRYLLIPVYAFAIYAALKSLSHLRLLSVVAYVLCVFIVMVPQLLLEPRYFIIPYILFRIYQKEPKNWQLVAETLTTSFVSIVQFLLFVNKTFYWEDEKYPQRIGW</sequence>
<proteinExistence type="inferred from homology"/>
<dbReference type="Pfam" id="PF04922">
    <property type="entry name" value="DIE2_ALG10"/>
    <property type="match status" value="1"/>
</dbReference>
<keyword evidence="11 14" id="KW-0472">Membrane</keyword>
<evidence type="ECO:0000256" key="4">
    <source>
        <dbReference type="ARBA" id="ARBA00011967"/>
    </source>
</evidence>
<dbReference type="OMA" id="VWDSKIT"/>
<comment type="pathway">
    <text evidence="2">Protein modification; protein glycosylation.</text>
</comment>
<keyword evidence="6 14" id="KW-0328">Glycosyltransferase</keyword>
<evidence type="ECO:0000256" key="6">
    <source>
        <dbReference type="ARBA" id="ARBA00022676"/>
    </source>
</evidence>
<evidence type="ECO:0000256" key="11">
    <source>
        <dbReference type="ARBA" id="ARBA00023136"/>
    </source>
</evidence>
<feature type="transmembrane region" description="Helical" evidence="14">
    <location>
        <begin position="383"/>
        <end position="400"/>
    </location>
</feature>